<keyword evidence="1" id="KW-0862">Zinc</keyword>
<dbReference type="EMBL" id="JAGSNF010000003">
    <property type="protein sequence ID" value="MBR7742147.1"/>
    <property type="molecule type" value="Genomic_DNA"/>
</dbReference>
<dbReference type="Gene3D" id="3.40.50.10320">
    <property type="entry name" value="LmbE-like"/>
    <property type="match status" value="1"/>
</dbReference>
<name>A0A941HYS1_9MICO</name>
<dbReference type="GO" id="GO:0016137">
    <property type="term" value="P:glycoside metabolic process"/>
    <property type="evidence" value="ECO:0007669"/>
    <property type="project" value="UniProtKB-ARBA"/>
</dbReference>
<reference evidence="2" key="1">
    <citation type="submission" date="2021-04" db="EMBL/GenBank/DDBJ databases">
        <title>Phycicoccus avicenniae sp. nov., a novel endophytic actinomycetes isolated from branch of Avicennia mariana.</title>
        <authorList>
            <person name="Tuo L."/>
        </authorList>
    </citation>
    <scope>NUCLEOTIDE SEQUENCE</scope>
    <source>
        <strain evidence="2">BSK3Z-2</strain>
    </source>
</reference>
<dbReference type="InterPro" id="IPR024078">
    <property type="entry name" value="LmbE-like_dom_sf"/>
</dbReference>
<dbReference type="SUPFAM" id="SSF102588">
    <property type="entry name" value="LmbE-like"/>
    <property type="match status" value="1"/>
</dbReference>
<protein>
    <submittedName>
        <fullName evidence="2">PIG-L family deacetylase</fullName>
    </submittedName>
</protein>
<dbReference type="AlphaFoldDB" id="A0A941HYS1"/>
<evidence type="ECO:0000313" key="2">
    <source>
        <dbReference type="EMBL" id="MBR7742147.1"/>
    </source>
</evidence>
<proteinExistence type="predicted"/>
<organism evidence="2 3">
    <name type="scientific">Phycicoccus avicenniae</name>
    <dbReference type="NCBI Taxonomy" id="2828860"/>
    <lineage>
        <taxon>Bacteria</taxon>
        <taxon>Bacillati</taxon>
        <taxon>Actinomycetota</taxon>
        <taxon>Actinomycetes</taxon>
        <taxon>Micrococcales</taxon>
        <taxon>Intrasporangiaceae</taxon>
        <taxon>Phycicoccus</taxon>
    </lineage>
</organism>
<dbReference type="InterPro" id="IPR003737">
    <property type="entry name" value="GlcNAc_PI_deacetylase-related"/>
</dbReference>
<dbReference type="RefSeq" id="WP_211601311.1">
    <property type="nucleotide sequence ID" value="NZ_JAGSNF010000003.1"/>
</dbReference>
<evidence type="ECO:0000313" key="3">
    <source>
        <dbReference type="Proteomes" id="UP000677016"/>
    </source>
</evidence>
<dbReference type="Proteomes" id="UP000677016">
    <property type="component" value="Unassembled WGS sequence"/>
</dbReference>
<comment type="caution">
    <text evidence="2">The sequence shown here is derived from an EMBL/GenBank/DDBJ whole genome shotgun (WGS) entry which is preliminary data.</text>
</comment>
<gene>
    <name evidence="2" type="ORF">KC207_02420</name>
</gene>
<keyword evidence="3" id="KW-1185">Reference proteome</keyword>
<sequence length="221" mass="24418">MSGAPSVLALVPHQDDELLVMGAALKAAARTRDVRLVLHGLGDGTAVRRRLPRLLGYEPTPEEVGRVRDRELTVSASLLGISPDRVEAARPRQRERHFTEADTRTAVLAALEGSPDAEVWVVSEHDDNPDHVVLGRVVADLAREGRLARPARAFVAPWCRGRLPHPPLEREEGDIGYREQYAYRYTDVPAGQWGVGLRSVREHFAAQLEDPSCWSHPVPLG</sequence>
<dbReference type="Pfam" id="PF02585">
    <property type="entry name" value="PIG-L"/>
    <property type="match status" value="1"/>
</dbReference>
<accession>A0A941HYS1</accession>
<evidence type="ECO:0000256" key="1">
    <source>
        <dbReference type="ARBA" id="ARBA00022833"/>
    </source>
</evidence>